<proteinExistence type="predicted"/>
<gene>
    <name evidence="2" type="ORF">ERS852407_02100</name>
</gene>
<keyword evidence="1" id="KW-1133">Transmembrane helix</keyword>
<accession>A0A174D3V9</accession>
<name>A0A174D3V9_9FIRM</name>
<dbReference type="InterPro" id="IPR036259">
    <property type="entry name" value="MFS_trans_sf"/>
</dbReference>
<dbReference type="RefSeq" id="WP_070102383.1">
    <property type="nucleotide sequence ID" value="NZ_CABIXC010000004.1"/>
</dbReference>
<dbReference type="AlphaFoldDB" id="A0A174D3V9"/>
<feature type="transmembrane region" description="Helical" evidence="1">
    <location>
        <begin position="7"/>
        <end position="28"/>
    </location>
</feature>
<protein>
    <submittedName>
        <fullName evidence="2">Permease</fullName>
    </submittedName>
</protein>
<sequence>MQANSLIDVISFLANMAGPVIGGILFSVVGLVPILYVSTGCFLLSAIMEIFIHIPFEKKQAGGNIFVTGFGDLKDSFQFMFQRQPVL</sequence>
<evidence type="ECO:0000313" key="2">
    <source>
        <dbReference type="EMBL" id="CUO18745.1"/>
    </source>
</evidence>
<reference evidence="2 3" key="1">
    <citation type="submission" date="2015-09" db="EMBL/GenBank/DDBJ databases">
        <authorList>
            <consortium name="Pathogen Informatics"/>
        </authorList>
    </citation>
    <scope>NUCLEOTIDE SEQUENCE [LARGE SCALE GENOMIC DNA]</scope>
    <source>
        <strain evidence="2 3">2789STDY5608850</strain>
    </source>
</reference>
<dbReference type="SUPFAM" id="SSF103473">
    <property type="entry name" value="MFS general substrate transporter"/>
    <property type="match status" value="1"/>
</dbReference>
<dbReference type="EMBL" id="CYZE01000004">
    <property type="protein sequence ID" value="CUO18745.1"/>
    <property type="molecule type" value="Genomic_DNA"/>
</dbReference>
<keyword evidence="1" id="KW-0812">Transmembrane</keyword>
<feature type="transmembrane region" description="Helical" evidence="1">
    <location>
        <begin position="34"/>
        <end position="52"/>
    </location>
</feature>
<evidence type="ECO:0000313" key="3">
    <source>
        <dbReference type="Proteomes" id="UP000095651"/>
    </source>
</evidence>
<evidence type="ECO:0000256" key="1">
    <source>
        <dbReference type="SAM" id="Phobius"/>
    </source>
</evidence>
<organism evidence="2 3">
    <name type="scientific">Hungatella hathewayi</name>
    <dbReference type="NCBI Taxonomy" id="154046"/>
    <lineage>
        <taxon>Bacteria</taxon>
        <taxon>Bacillati</taxon>
        <taxon>Bacillota</taxon>
        <taxon>Clostridia</taxon>
        <taxon>Lachnospirales</taxon>
        <taxon>Lachnospiraceae</taxon>
        <taxon>Hungatella</taxon>
    </lineage>
</organism>
<dbReference type="Proteomes" id="UP000095651">
    <property type="component" value="Unassembled WGS sequence"/>
</dbReference>
<keyword evidence="1" id="KW-0472">Membrane</keyword>